<dbReference type="OrthoDB" id="3932329at2759"/>
<reference evidence="2 3" key="1">
    <citation type="submission" date="2018-06" db="EMBL/GenBank/DDBJ databases">
        <title>Fusarium incarnatum-equiseti species complex species 28.</title>
        <authorList>
            <person name="Gardiner D.M."/>
        </authorList>
    </citation>
    <scope>NUCLEOTIDE SEQUENCE [LARGE SCALE GENOMIC DNA]</scope>
    <source>
        <strain evidence="2 3">FIESC_28</strain>
    </source>
</reference>
<dbReference type="RefSeq" id="XP_031021673.1">
    <property type="nucleotide sequence ID" value="XM_031154305.1"/>
</dbReference>
<comment type="caution">
    <text evidence="2">The sequence shown here is derived from an EMBL/GenBank/DDBJ whole genome shotgun (WGS) entry which is preliminary data.</text>
</comment>
<sequence length="355" mass="41118">MVRYELEEPLCSICGLSVGFYNRRERTWQSIAIVMQGPRHAVSNDHLSWCRATGYPYQGLSHFTQLPSRRPALIHSSYRYSPTLAVRSDYHFLGFHCACISIAYRVILTSPTNSLYNAKDVWNTLNQRYRNGPPSEEYWDDVPPIPQKTAQGTCSWTRYPAYYLPTYMHSRKFEWWSADPMLIPNFTACLLRNLQSCPKTSPTKRSPLQDHLENLPQELYDQIKEFVQQGPMSIQPTGILPQSLWKEAFLKIPFLWDLDVGEVERFPDSPPDPDKEWDWEQLVRRLMARPIQADPPALEYLMPAPWNYGKAGLELPQGLTNRRRIWQIVDDMDPNELDGWEGETYGPSEETAAAA</sequence>
<dbReference type="Proteomes" id="UP000253153">
    <property type="component" value="Unassembled WGS sequence"/>
</dbReference>
<accession>A0A366SDQ0</accession>
<evidence type="ECO:0000256" key="1">
    <source>
        <dbReference type="SAM" id="MobiDB-lite"/>
    </source>
</evidence>
<dbReference type="GeneID" id="41989601"/>
<protein>
    <submittedName>
        <fullName evidence="2">Uncharacterized protein</fullName>
    </submittedName>
</protein>
<organism evidence="2 3">
    <name type="scientific">Fusarium coffeatum</name>
    <dbReference type="NCBI Taxonomy" id="231269"/>
    <lineage>
        <taxon>Eukaryota</taxon>
        <taxon>Fungi</taxon>
        <taxon>Dikarya</taxon>
        <taxon>Ascomycota</taxon>
        <taxon>Pezizomycotina</taxon>
        <taxon>Sordariomycetes</taxon>
        <taxon>Hypocreomycetidae</taxon>
        <taxon>Hypocreales</taxon>
        <taxon>Nectriaceae</taxon>
        <taxon>Fusarium</taxon>
        <taxon>Fusarium incarnatum-equiseti species complex</taxon>
    </lineage>
</organism>
<gene>
    <name evidence="2" type="ORF">FIESC28_00154</name>
</gene>
<feature type="region of interest" description="Disordered" evidence="1">
    <location>
        <begin position="336"/>
        <end position="355"/>
    </location>
</feature>
<name>A0A366SDQ0_9HYPO</name>
<dbReference type="EMBL" id="QKXC01000004">
    <property type="protein sequence ID" value="RBR27082.1"/>
    <property type="molecule type" value="Genomic_DNA"/>
</dbReference>
<dbReference type="AlphaFoldDB" id="A0A366SDQ0"/>
<keyword evidence="3" id="KW-1185">Reference proteome</keyword>
<evidence type="ECO:0000313" key="2">
    <source>
        <dbReference type="EMBL" id="RBR27082.1"/>
    </source>
</evidence>
<proteinExistence type="predicted"/>
<evidence type="ECO:0000313" key="3">
    <source>
        <dbReference type="Proteomes" id="UP000253153"/>
    </source>
</evidence>